<reference evidence="2 3" key="1">
    <citation type="submission" date="2019-02" db="EMBL/GenBank/DDBJ databases">
        <title>Deep-cultivation of Planctomycetes and their phenomic and genomic characterization uncovers novel biology.</title>
        <authorList>
            <person name="Wiegand S."/>
            <person name="Jogler M."/>
            <person name="Boedeker C."/>
            <person name="Pinto D."/>
            <person name="Vollmers J."/>
            <person name="Rivas-Marin E."/>
            <person name="Kohn T."/>
            <person name="Peeters S.H."/>
            <person name="Heuer A."/>
            <person name="Rast P."/>
            <person name="Oberbeckmann S."/>
            <person name="Bunk B."/>
            <person name="Jeske O."/>
            <person name="Meyerdierks A."/>
            <person name="Storesund J.E."/>
            <person name="Kallscheuer N."/>
            <person name="Luecker S."/>
            <person name="Lage O.M."/>
            <person name="Pohl T."/>
            <person name="Merkel B.J."/>
            <person name="Hornburger P."/>
            <person name="Mueller R.-W."/>
            <person name="Bruemmer F."/>
            <person name="Labrenz M."/>
            <person name="Spormann A.M."/>
            <person name="Op den Camp H."/>
            <person name="Overmann J."/>
            <person name="Amann R."/>
            <person name="Jetten M.S.M."/>
            <person name="Mascher T."/>
            <person name="Medema M.H."/>
            <person name="Devos D.P."/>
            <person name="Kaster A.-K."/>
            <person name="Ovreas L."/>
            <person name="Rohde M."/>
            <person name="Galperin M.Y."/>
            <person name="Jogler C."/>
        </authorList>
    </citation>
    <scope>NUCLEOTIDE SEQUENCE [LARGE SCALE GENOMIC DNA]</scope>
    <source>
        <strain evidence="2 3">ETA_A1</strain>
    </source>
</reference>
<dbReference type="InterPro" id="IPR036515">
    <property type="entry name" value="Transposase_17_sf"/>
</dbReference>
<dbReference type="Gene3D" id="3.30.70.1290">
    <property type="entry name" value="Transposase IS200-like"/>
    <property type="match status" value="1"/>
</dbReference>
<protein>
    <submittedName>
        <fullName evidence="2">Transposase IS200 like protein</fullName>
    </submittedName>
</protein>
<dbReference type="InterPro" id="IPR002686">
    <property type="entry name" value="Transposase_17"/>
</dbReference>
<organism evidence="2 3">
    <name type="scientific">Urbifossiella limnaea</name>
    <dbReference type="NCBI Taxonomy" id="2528023"/>
    <lineage>
        <taxon>Bacteria</taxon>
        <taxon>Pseudomonadati</taxon>
        <taxon>Planctomycetota</taxon>
        <taxon>Planctomycetia</taxon>
        <taxon>Gemmatales</taxon>
        <taxon>Gemmataceae</taxon>
        <taxon>Urbifossiella</taxon>
    </lineage>
</organism>
<dbReference type="AlphaFoldDB" id="A0A517XN37"/>
<evidence type="ECO:0000313" key="3">
    <source>
        <dbReference type="Proteomes" id="UP000319576"/>
    </source>
</evidence>
<dbReference type="GO" id="GO:0006313">
    <property type="term" value="P:DNA transposition"/>
    <property type="evidence" value="ECO:0007669"/>
    <property type="project" value="InterPro"/>
</dbReference>
<evidence type="ECO:0000259" key="1">
    <source>
        <dbReference type="Pfam" id="PF01797"/>
    </source>
</evidence>
<dbReference type="OrthoDB" id="274221at2"/>
<dbReference type="SUPFAM" id="SSF143422">
    <property type="entry name" value="Transposase IS200-like"/>
    <property type="match status" value="1"/>
</dbReference>
<dbReference type="RefSeq" id="WP_145234537.1">
    <property type="nucleotide sequence ID" value="NZ_CP036273.1"/>
</dbReference>
<dbReference type="KEGG" id="uli:ETAA1_08170"/>
<sequence length="152" mass="17463">MAIAYFSTWTTYGTWLHGDPRGSFLRGGGSHAPDPVAHRESLAELAEAPLVLDADQRRLVEQTIADHCAVRKWQLHAVNCRSNHVHVVVTARGRPIEQPREQFKSWCTRRLKAASEVVRERWWTERGWDEYIDDDRALAEVIAYVLDGQDTR</sequence>
<dbReference type="Proteomes" id="UP000319576">
    <property type="component" value="Chromosome"/>
</dbReference>
<dbReference type="GO" id="GO:0004803">
    <property type="term" value="F:transposase activity"/>
    <property type="evidence" value="ECO:0007669"/>
    <property type="project" value="InterPro"/>
</dbReference>
<proteinExistence type="predicted"/>
<dbReference type="EMBL" id="CP036273">
    <property type="protein sequence ID" value="QDU18921.1"/>
    <property type="molecule type" value="Genomic_DNA"/>
</dbReference>
<dbReference type="Pfam" id="PF01797">
    <property type="entry name" value="Y1_Tnp"/>
    <property type="match status" value="1"/>
</dbReference>
<evidence type="ECO:0000313" key="2">
    <source>
        <dbReference type="EMBL" id="QDU18921.1"/>
    </source>
</evidence>
<name>A0A517XN37_9BACT</name>
<gene>
    <name evidence="2" type="ORF">ETAA1_08170</name>
</gene>
<dbReference type="GO" id="GO:0003677">
    <property type="term" value="F:DNA binding"/>
    <property type="evidence" value="ECO:0007669"/>
    <property type="project" value="InterPro"/>
</dbReference>
<keyword evidence="3" id="KW-1185">Reference proteome</keyword>
<feature type="domain" description="Transposase IS200-like" evidence="1">
    <location>
        <begin position="52"/>
        <end position="129"/>
    </location>
</feature>
<accession>A0A517XN37</accession>